<proteinExistence type="predicted"/>
<accession>A0A8J7TUU3</accession>
<evidence type="ECO:0000313" key="2">
    <source>
        <dbReference type="Proteomes" id="UP000664414"/>
    </source>
</evidence>
<dbReference type="Proteomes" id="UP000664414">
    <property type="component" value="Unassembled WGS sequence"/>
</dbReference>
<evidence type="ECO:0000313" key="1">
    <source>
        <dbReference type="EMBL" id="MBN9412304.1"/>
    </source>
</evidence>
<sequence length="62" mass="7066">MKFAIGDIQILNEEEREKQLGEWNETARAYPSEKCIHDLILGDLESRTNQEAVVIEGGRGYT</sequence>
<comment type="caution">
    <text evidence="1">The sequence shown here is derived from an EMBL/GenBank/DDBJ whole genome shotgun (WGS) entry which is preliminary data.</text>
</comment>
<feature type="non-terminal residue" evidence="1">
    <location>
        <position position="62"/>
    </location>
</feature>
<dbReference type="AlphaFoldDB" id="A0A8J7TUU3"/>
<protein>
    <submittedName>
        <fullName evidence="1">Uncharacterized protein</fullName>
    </submittedName>
</protein>
<dbReference type="EMBL" id="JAFKGL010000004">
    <property type="protein sequence ID" value="MBN9412304.1"/>
    <property type="molecule type" value="Genomic_DNA"/>
</dbReference>
<reference evidence="1" key="1">
    <citation type="submission" date="2021-02" db="EMBL/GenBank/DDBJ databases">
        <title>Thiocyanate and organic carbon inputs drive convergent selection for specific autotrophic Afipia and Thiobacillus strains within complex microbiomes.</title>
        <authorList>
            <person name="Huddy R.J."/>
            <person name="Sachdeva R."/>
            <person name="Kadzinga F."/>
            <person name="Kantor R.S."/>
            <person name="Harrison S.T.L."/>
            <person name="Banfield J.F."/>
        </authorList>
    </citation>
    <scope>NUCLEOTIDE SEQUENCE</scope>
    <source>
        <strain evidence="1">SCN18_10_11_15_R4_P_38_20</strain>
    </source>
</reference>
<name>A0A8J7TUU3_9PROT</name>
<organism evidence="1 2">
    <name type="scientific">Candidatus Paracaedimonas acanthamoebae</name>
    <dbReference type="NCBI Taxonomy" id="244581"/>
    <lineage>
        <taxon>Bacteria</taxon>
        <taxon>Pseudomonadati</taxon>
        <taxon>Pseudomonadota</taxon>
        <taxon>Alphaproteobacteria</taxon>
        <taxon>Holosporales</taxon>
        <taxon>Caedimonadaceae</taxon>
        <taxon>Candidatus Paracaedimonas</taxon>
    </lineage>
</organism>
<gene>
    <name evidence="1" type="ORF">J0H12_00045</name>
</gene>